<dbReference type="Proteomes" id="UP000196694">
    <property type="component" value="Unassembled WGS sequence"/>
</dbReference>
<name>A0A211YMQ1_9CREN</name>
<accession>A0A211YMQ1</accession>
<dbReference type="InterPro" id="IPR029052">
    <property type="entry name" value="Metallo-depent_PP-like"/>
</dbReference>
<dbReference type="PANTHER" id="PTHR37523">
    <property type="entry name" value="METALLOPHOSPHOESTERASE"/>
    <property type="match status" value="1"/>
</dbReference>
<gene>
    <name evidence="2" type="ORF">Pdsh_07215</name>
</gene>
<proteinExistence type="predicted"/>
<dbReference type="GO" id="GO:0016787">
    <property type="term" value="F:hydrolase activity"/>
    <property type="evidence" value="ECO:0007669"/>
    <property type="project" value="InterPro"/>
</dbReference>
<reference evidence="2 3" key="1">
    <citation type="submission" date="2017-05" db="EMBL/GenBank/DDBJ databases">
        <title>The draft genome of the hyperthermophilic archaeon 'Pyrodictium delaneyi strain Hulk', an iron and nitrate reducer, reveals the capacity for sulfate reduction.</title>
        <authorList>
            <person name="Demey L.M."/>
            <person name="Miller C."/>
            <person name="Manzella M."/>
            <person name="Reguera G."/>
            <person name="Kashefi K."/>
        </authorList>
    </citation>
    <scope>NUCLEOTIDE SEQUENCE [LARGE SCALE GENOMIC DNA]</scope>
    <source>
        <strain evidence="2 3">Hulk</strain>
    </source>
</reference>
<dbReference type="PANTHER" id="PTHR37523:SF1">
    <property type="entry name" value="CALCINEURIN-LIKE PHOSPHOESTERASE DOMAIN-CONTAINING PROTEIN"/>
    <property type="match status" value="1"/>
</dbReference>
<dbReference type="InterPro" id="IPR004843">
    <property type="entry name" value="Calcineurin-like_PHP"/>
</dbReference>
<feature type="domain" description="Calcineurin-like phosphoesterase" evidence="1">
    <location>
        <begin position="8"/>
        <end position="183"/>
    </location>
</feature>
<evidence type="ECO:0000259" key="1">
    <source>
        <dbReference type="Pfam" id="PF00149"/>
    </source>
</evidence>
<dbReference type="Pfam" id="PF00149">
    <property type="entry name" value="Metallophos"/>
    <property type="match status" value="1"/>
</dbReference>
<dbReference type="AlphaFoldDB" id="A0A211YMQ1"/>
<evidence type="ECO:0000313" key="2">
    <source>
        <dbReference type="EMBL" id="OWJ54270.1"/>
    </source>
</evidence>
<protein>
    <recommendedName>
        <fullName evidence="1">Calcineurin-like phosphoesterase domain-containing protein</fullName>
    </recommendedName>
</protein>
<dbReference type="SUPFAM" id="SSF56300">
    <property type="entry name" value="Metallo-dependent phosphatases"/>
    <property type="match status" value="1"/>
</dbReference>
<keyword evidence="3" id="KW-1185">Reference proteome</keyword>
<dbReference type="Gene3D" id="3.60.21.10">
    <property type="match status" value="1"/>
</dbReference>
<evidence type="ECO:0000313" key="3">
    <source>
        <dbReference type="Proteomes" id="UP000196694"/>
    </source>
</evidence>
<comment type="caution">
    <text evidence="2">The sequence shown here is derived from an EMBL/GenBank/DDBJ whole genome shotgun (WGS) entry which is preliminary data.</text>
</comment>
<dbReference type="EMBL" id="NCQP01000006">
    <property type="protein sequence ID" value="OWJ54270.1"/>
    <property type="molecule type" value="Genomic_DNA"/>
</dbReference>
<sequence length="230" mass="24803">MGKSVMKRILILSDIHGAVAKAKKLANLKRDLTIVAGDISSCGSIEEARAVLGELARHSPVVWIPGNCDSPELPSIEIEGTRCIHMRLYNHYGLALAGVGGSIHTPFGTPFEYSEEEFRAMLSKLEEVITGNSSDSLILVSHTPPYMSGLDRVRGGAYVGSLSLREFVARVKPRLLVTGHIHEAWGVASVEGVLTVNPGPLEAGRYAVADIEPDKDIVRIRLAKLPETGD</sequence>
<organism evidence="2 3">
    <name type="scientific">Pyrodictium delaneyi</name>
    <dbReference type="NCBI Taxonomy" id="1273541"/>
    <lineage>
        <taxon>Archaea</taxon>
        <taxon>Thermoproteota</taxon>
        <taxon>Thermoprotei</taxon>
        <taxon>Desulfurococcales</taxon>
        <taxon>Pyrodictiaceae</taxon>
        <taxon>Pyrodictium</taxon>
    </lineage>
</organism>